<feature type="chain" id="PRO_5032763897" description="5'-nucleotidase" evidence="5">
    <location>
        <begin position="26"/>
        <end position="1013"/>
    </location>
</feature>
<comment type="similarity">
    <text evidence="1">Belongs to the 5'-nucleotidase family.</text>
</comment>
<dbReference type="InterPro" id="IPR001296">
    <property type="entry name" value="Glyco_trans_1"/>
</dbReference>
<dbReference type="InterPro" id="IPR029052">
    <property type="entry name" value="Metallo-depent_PP-like"/>
</dbReference>
<dbReference type="Proteomes" id="UP000654075">
    <property type="component" value="Unassembled WGS sequence"/>
</dbReference>
<keyword evidence="3" id="KW-0808">Transferase</keyword>
<evidence type="ECO:0000259" key="6">
    <source>
        <dbReference type="Pfam" id="PF00149"/>
    </source>
</evidence>
<evidence type="ECO:0000259" key="9">
    <source>
        <dbReference type="Pfam" id="PF08323"/>
    </source>
</evidence>
<name>A0A813D2J6_POLGL</name>
<evidence type="ECO:0000256" key="4">
    <source>
        <dbReference type="ARBA" id="ARBA00022729"/>
    </source>
</evidence>
<feature type="signal peptide" evidence="5">
    <location>
        <begin position="1"/>
        <end position="25"/>
    </location>
</feature>
<dbReference type="InterPro" id="IPR013534">
    <property type="entry name" value="Starch_synth_cat_dom"/>
</dbReference>
<dbReference type="GO" id="GO:0016787">
    <property type="term" value="F:hydrolase activity"/>
    <property type="evidence" value="ECO:0007669"/>
    <property type="project" value="InterPro"/>
</dbReference>
<protein>
    <recommendedName>
        <fullName evidence="12">5'-nucleotidase</fullName>
    </recommendedName>
</protein>
<dbReference type="GO" id="GO:0009166">
    <property type="term" value="P:nucleotide catabolic process"/>
    <property type="evidence" value="ECO:0007669"/>
    <property type="project" value="InterPro"/>
</dbReference>
<dbReference type="PANTHER" id="PTHR11575">
    <property type="entry name" value="5'-NUCLEOTIDASE-RELATED"/>
    <property type="match status" value="1"/>
</dbReference>
<dbReference type="Pfam" id="PF00534">
    <property type="entry name" value="Glycos_transf_1"/>
    <property type="match status" value="1"/>
</dbReference>
<dbReference type="InterPro" id="IPR006179">
    <property type="entry name" value="5_nucleotidase/apyrase"/>
</dbReference>
<organism evidence="10 11">
    <name type="scientific">Polarella glacialis</name>
    <name type="common">Dinoflagellate</name>
    <dbReference type="NCBI Taxonomy" id="89957"/>
    <lineage>
        <taxon>Eukaryota</taxon>
        <taxon>Sar</taxon>
        <taxon>Alveolata</taxon>
        <taxon>Dinophyceae</taxon>
        <taxon>Suessiales</taxon>
        <taxon>Suessiaceae</taxon>
        <taxon>Polarella</taxon>
    </lineage>
</organism>
<evidence type="ECO:0000256" key="3">
    <source>
        <dbReference type="ARBA" id="ARBA00022679"/>
    </source>
</evidence>
<dbReference type="PANTHER" id="PTHR11575:SF48">
    <property type="entry name" value="5'-NUCLEOTIDASE"/>
    <property type="match status" value="1"/>
</dbReference>
<keyword evidence="2" id="KW-0328">Glycosyltransferase</keyword>
<dbReference type="InterPro" id="IPR004843">
    <property type="entry name" value="Calcineurin-like_PHP"/>
</dbReference>
<feature type="non-terminal residue" evidence="10">
    <location>
        <position position="1013"/>
    </location>
</feature>
<evidence type="ECO:0000256" key="2">
    <source>
        <dbReference type="ARBA" id="ARBA00022676"/>
    </source>
</evidence>
<feature type="domain" description="Starch synthase catalytic" evidence="9">
    <location>
        <begin position="90"/>
        <end position="231"/>
    </location>
</feature>
<dbReference type="InterPro" id="IPR008334">
    <property type="entry name" value="5'-Nucleotdase_C"/>
</dbReference>
<dbReference type="Pfam" id="PF00149">
    <property type="entry name" value="Metallophos"/>
    <property type="match status" value="1"/>
</dbReference>
<evidence type="ECO:0000259" key="7">
    <source>
        <dbReference type="Pfam" id="PF00534"/>
    </source>
</evidence>
<evidence type="ECO:0000313" key="10">
    <source>
        <dbReference type="EMBL" id="CAE8582482.1"/>
    </source>
</evidence>
<evidence type="ECO:0000313" key="11">
    <source>
        <dbReference type="Proteomes" id="UP000654075"/>
    </source>
</evidence>
<feature type="domain" description="Calcineurin-like phosphoesterase" evidence="6">
    <location>
        <begin position="600"/>
        <end position="793"/>
    </location>
</feature>
<reference evidence="10" key="1">
    <citation type="submission" date="2021-02" db="EMBL/GenBank/DDBJ databases">
        <authorList>
            <person name="Dougan E. K."/>
            <person name="Rhodes N."/>
            <person name="Thang M."/>
            <person name="Chan C."/>
        </authorList>
    </citation>
    <scope>NUCLEOTIDE SEQUENCE</scope>
</reference>
<dbReference type="Pfam" id="PF02872">
    <property type="entry name" value="5_nucleotid_C"/>
    <property type="match status" value="1"/>
</dbReference>
<dbReference type="OrthoDB" id="10263625at2759"/>
<comment type="caution">
    <text evidence="10">The sequence shown here is derived from an EMBL/GenBank/DDBJ whole genome shotgun (WGS) entry which is preliminary data.</text>
</comment>
<accession>A0A813D2J6</accession>
<sequence length="1013" mass="110913">MGHLNLLRSFAYLMLQLFMVPTSFLNHYPSCHRYRGTKLGKPLCCISLSATKKPAWRGGYDVLRSLPVDARVEVCPRGADSAETDKSILNAALKAIQELQLGGFPYGDECVVVANDWHSALAPMFIHAERSADPSKWAATKTTLLCHNAVFQGRFQREEGLAEILGVPEHYVKSITFKMPLQVGKYNEKVDCVNTMAAGLRYTDRVLTVSPTYAMECSTDPEKGCELEDLFAMGKVTGILNGVKEGVSSADQNFVTKTMMTCGTFTAATATAAKAELKASYLAQNSLPTINGPLMCFIGRLDAQKGYDLLLEALIDVLEDTEMQIVIVGAGRADLVAQTKAMEKKFPGKFFYAGWMGSERYALLAGCDYTLMPSRWEPCGLVQMEAMRVGTCPIVAPTGGLKDTVEDGLNGLWTDSEMTVEAEIDEESVASIARVLRRAVKIFVGEPTKMAEMKKASMAAAAEFTWTNAAMQYEAVFEELGVKDVLTKGGDASVSLETDKQVVRQVAHHNRFVPGEARKLPMAASAACAAFGRFSLISWIRQLDLAMSKGASMYRSHVGKVGKLHKPALCRLLATRVEGMQNVFLQAPPVCHVLNPEPVGGVARFVTKMRDLKAESLARGEQEAVCLFSGDAFNPSLTSTTTYGRHMVPALNAIGIHTACYGNHDFDFGVDQLQEMAAATNFPWLISNVTDKATGRPLANGIVTRMMDYHGRKVGLIGLVEKEWLVTLATIDPDEVDYEDFCPCARRLARQLKENMGAEIVIALTHMRVPNDELLAHEVAEIDVILGGHDHHYDVKAVGPHGTYVLKSGTDFRDITELTLEFKDDAACPRPFEVVAHRHLEIDSSIPEDPEMKVFVDECMAKLGASMDEVIGYTAVDLDCRFSAIRTQETNIGNLVTDIMRKALKADLAVLNSGTLRADSILETGEIKVRDLVNMLPMLDECCLLQLQGSQVLDVLENAVSQYPRLEGRFLQVSGVSFNFDAAKPGGQRVVEGSAKIGGEPLVLDRSYKLCTK</sequence>
<dbReference type="Gene3D" id="3.90.780.10">
    <property type="entry name" value="5'-Nucleotidase, C-terminal domain"/>
    <property type="match status" value="1"/>
</dbReference>
<evidence type="ECO:0000259" key="8">
    <source>
        <dbReference type="Pfam" id="PF02872"/>
    </source>
</evidence>
<keyword evidence="11" id="KW-1185">Reference proteome</keyword>
<evidence type="ECO:0008006" key="12">
    <source>
        <dbReference type="Google" id="ProtNLM"/>
    </source>
</evidence>
<proteinExistence type="inferred from homology"/>
<dbReference type="SUPFAM" id="SSF55816">
    <property type="entry name" value="5'-nucleotidase (syn. UDP-sugar hydrolase), C-terminal domain"/>
    <property type="match status" value="1"/>
</dbReference>
<dbReference type="InterPro" id="IPR036907">
    <property type="entry name" value="5'-Nucleotdase_C_sf"/>
</dbReference>
<gene>
    <name evidence="10" type="ORF">PGLA1383_LOCUS1468</name>
</gene>
<dbReference type="AlphaFoldDB" id="A0A813D2J6"/>
<dbReference type="SUPFAM" id="SSF53756">
    <property type="entry name" value="UDP-Glycosyltransferase/glycogen phosphorylase"/>
    <property type="match status" value="1"/>
</dbReference>
<dbReference type="Gene3D" id="3.40.50.2000">
    <property type="entry name" value="Glycogen Phosphorylase B"/>
    <property type="match status" value="2"/>
</dbReference>
<evidence type="ECO:0000256" key="1">
    <source>
        <dbReference type="ARBA" id="ARBA00006654"/>
    </source>
</evidence>
<feature type="domain" description="5'-Nucleotidase C-terminal" evidence="8">
    <location>
        <begin position="870"/>
        <end position="1012"/>
    </location>
</feature>
<dbReference type="EMBL" id="CAJNNV010000399">
    <property type="protein sequence ID" value="CAE8582482.1"/>
    <property type="molecule type" value="Genomic_DNA"/>
</dbReference>
<feature type="domain" description="Glycosyl transferase family 1" evidence="7">
    <location>
        <begin position="292"/>
        <end position="421"/>
    </location>
</feature>
<evidence type="ECO:0000256" key="5">
    <source>
        <dbReference type="SAM" id="SignalP"/>
    </source>
</evidence>
<keyword evidence="4 5" id="KW-0732">Signal</keyword>
<dbReference type="GO" id="GO:0016757">
    <property type="term" value="F:glycosyltransferase activity"/>
    <property type="evidence" value="ECO:0007669"/>
    <property type="project" value="UniProtKB-KW"/>
</dbReference>
<dbReference type="SUPFAM" id="SSF56300">
    <property type="entry name" value="Metallo-dependent phosphatases"/>
    <property type="match status" value="1"/>
</dbReference>
<dbReference type="Pfam" id="PF08323">
    <property type="entry name" value="Glyco_transf_5"/>
    <property type="match status" value="1"/>
</dbReference>
<dbReference type="Gene3D" id="3.60.21.10">
    <property type="match status" value="1"/>
</dbReference>
<dbReference type="PRINTS" id="PR01607">
    <property type="entry name" value="APYRASEFAMLY"/>
</dbReference>